<accession>A0ABU4IYN3</accession>
<gene>
    <name evidence="1" type="ORF">SBX64_15930</name>
</gene>
<reference evidence="1 2" key="1">
    <citation type="submission" date="2023-11" db="EMBL/GenBank/DDBJ databases">
        <title>Plant-associative lifestyle of Vibrio porteresiae and its evolutionary dynamics.</title>
        <authorList>
            <person name="Rameshkumar N."/>
            <person name="Kirti K."/>
        </authorList>
    </citation>
    <scope>NUCLEOTIDE SEQUENCE [LARGE SCALE GENOMIC DNA]</scope>
    <source>
        <strain evidence="1 2">MSSRF7</strain>
    </source>
</reference>
<proteinExistence type="predicted"/>
<comment type="caution">
    <text evidence="1">The sequence shown here is derived from an EMBL/GenBank/DDBJ whole genome shotgun (WGS) entry which is preliminary data.</text>
</comment>
<name>A0ABU4IYN3_9VIBR</name>
<dbReference type="EMBL" id="JAWRCP010000002">
    <property type="protein sequence ID" value="MDW6094028.1"/>
    <property type="molecule type" value="Genomic_DNA"/>
</dbReference>
<keyword evidence="2" id="KW-1185">Reference proteome</keyword>
<dbReference type="RefSeq" id="WP_318585382.1">
    <property type="nucleotide sequence ID" value="NZ_JAWRCP010000002.1"/>
</dbReference>
<evidence type="ECO:0000313" key="2">
    <source>
        <dbReference type="Proteomes" id="UP001279860"/>
    </source>
</evidence>
<protein>
    <submittedName>
        <fullName evidence="1">Uncharacterized protein</fullName>
    </submittedName>
</protein>
<dbReference type="Proteomes" id="UP001279860">
    <property type="component" value="Unassembled WGS sequence"/>
</dbReference>
<organism evidence="1 2">
    <name type="scientific">Vibrio rhizosphaerae</name>
    <dbReference type="NCBI Taxonomy" id="398736"/>
    <lineage>
        <taxon>Bacteria</taxon>
        <taxon>Pseudomonadati</taxon>
        <taxon>Pseudomonadota</taxon>
        <taxon>Gammaproteobacteria</taxon>
        <taxon>Vibrionales</taxon>
        <taxon>Vibrionaceae</taxon>
        <taxon>Vibrio</taxon>
    </lineage>
</organism>
<sequence>MNLEFIQHRIAELNSNRAVGQSGLSSTQVRTSQIKQRFTIGEAEFISTVADKMDTSRAVLSNALFINAIVDLLASDPELCDDVMAQWAMAGGEKLPFFDEIKARSGRSEPIEGEFQIMRK</sequence>
<evidence type="ECO:0000313" key="1">
    <source>
        <dbReference type="EMBL" id="MDW6094028.1"/>
    </source>
</evidence>